<dbReference type="Proteomes" id="UP001234989">
    <property type="component" value="Chromosome 5"/>
</dbReference>
<keyword evidence="1" id="KW-0472">Membrane</keyword>
<dbReference type="EMBL" id="CP133616">
    <property type="protein sequence ID" value="WMV29273.1"/>
    <property type="molecule type" value="Genomic_DNA"/>
</dbReference>
<protein>
    <submittedName>
        <fullName evidence="2">Uncharacterized protein</fullName>
    </submittedName>
</protein>
<accession>A0AAF0TY23</accession>
<reference evidence="2" key="1">
    <citation type="submission" date="2023-08" db="EMBL/GenBank/DDBJ databases">
        <title>A de novo genome assembly of Solanum verrucosum Schlechtendal, a Mexican diploid species geographically isolated from the other diploid A-genome species in potato relatives.</title>
        <authorList>
            <person name="Hosaka K."/>
        </authorList>
    </citation>
    <scope>NUCLEOTIDE SEQUENCE</scope>
    <source>
        <tissue evidence="2">Young leaves</tissue>
    </source>
</reference>
<keyword evidence="1" id="KW-1133">Transmembrane helix</keyword>
<feature type="transmembrane region" description="Helical" evidence="1">
    <location>
        <begin position="55"/>
        <end position="73"/>
    </location>
</feature>
<keyword evidence="3" id="KW-1185">Reference proteome</keyword>
<dbReference type="AlphaFoldDB" id="A0AAF0TY23"/>
<evidence type="ECO:0000313" key="3">
    <source>
        <dbReference type="Proteomes" id="UP001234989"/>
    </source>
</evidence>
<proteinExistence type="predicted"/>
<gene>
    <name evidence="2" type="ORF">MTR67_022658</name>
</gene>
<evidence type="ECO:0000313" key="2">
    <source>
        <dbReference type="EMBL" id="WMV29273.1"/>
    </source>
</evidence>
<name>A0AAF0TY23_SOLVR</name>
<evidence type="ECO:0000256" key="1">
    <source>
        <dbReference type="SAM" id="Phobius"/>
    </source>
</evidence>
<keyword evidence="1" id="KW-0812">Transmembrane</keyword>
<sequence length="74" mass="9008">MDPIRQALQHGLKKLSFVPEHKVSRQFDVLYTKGWTKWSSYDFHMVNAAHMNQQYYIYIYIYWMLISLLSFLLC</sequence>
<organism evidence="2 3">
    <name type="scientific">Solanum verrucosum</name>
    <dbReference type="NCBI Taxonomy" id="315347"/>
    <lineage>
        <taxon>Eukaryota</taxon>
        <taxon>Viridiplantae</taxon>
        <taxon>Streptophyta</taxon>
        <taxon>Embryophyta</taxon>
        <taxon>Tracheophyta</taxon>
        <taxon>Spermatophyta</taxon>
        <taxon>Magnoliopsida</taxon>
        <taxon>eudicotyledons</taxon>
        <taxon>Gunneridae</taxon>
        <taxon>Pentapetalae</taxon>
        <taxon>asterids</taxon>
        <taxon>lamiids</taxon>
        <taxon>Solanales</taxon>
        <taxon>Solanaceae</taxon>
        <taxon>Solanoideae</taxon>
        <taxon>Solaneae</taxon>
        <taxon>Solanum</taxon>
    </lineage>
</organism>